<comment type="similarity">
    <text evidence="1 9">Belongs to the eukaryotic initiation factor 4E family.</text>
</comment>
<dbReference type="Gene3D" id="3.30.760.10">
    <property type="entry name" value="RNA Cap, Translation Initiation Factor Eif4e"/>
    <property type="match status" value="1"/>
</dbReference>
<dbReference type="PROSITE" id="PS00813">
    <property type="entry name" value="IF4E"/>
    <property type="match status" value="1"/>
</dbReference>
<evidence type="ECO:0000256" key="4">
    <source>
        <dbReference type="ARBA" id="ARBA00022884"/>
    </source>
</evidence>
<evidence type="ECO:0000256" key="9">
    <source>
        <dbReference type="RuleBase" id="RU004374"/>
    </source>
</evidence>
<keyword evidence="3" id="KW-0810">Translation regulation</keyword>
<evidence type="ECO:0000256" key="2">
    <source>
        <dbReference type="ARBA" id="ARBA00022540"/>
    </source>
</evidence>
<reference evidence="11 12" key="1">
    <citation type="journal article" date="2024" name="Nat. Commun.">
        <title>Phylogenomics reveals the evolutionary origins of lichenization in chlorophyte algae.</title>
        <authorList>
            <person name="Puginier C."/>
            <person name="Libourel C."/>
            <person name="Otte J."/>
            <person name="Skaloud P."/>
            <person name="Haon M."/>
            <person name="Grisel S."/>
            <person name="Petersen M."/>
            <person name="Berrin J.G."/>
            <person name="Delaux P.M."/>
            <person name="Dal Grande F."/>
            <person name="Keller J."/>
        </authorList>
    </citation>
    <scope>NUCLEOTIDE SEQUENCE [LARGE SCALE GENOMIC DNA]</scope>
    <source>
        <strain evidence="11 12">SAG 216-7</strain>
    </source>
</reference>
<dbReference type="InterPro" id="IPR019770">
    <property type="entry name" value="TIF_eIF_4E_CS"/>
</dbReference>
<name>A0ABR2YJV1_9CHLO</name>
<evidence type="ECO:0000256" key="10">
    <source>
        <dbReference type="SAM" id="MobiDB-lite"/>
    </source>
</evidence>
<evidence type="ECO:0000256" key="5">
    <source>
        <dbReference type="ARBA" id="ARBA00022917"/>
    </source>
</evidence>
<accession>A0ABR2YJV1</accession>
<organism evidence="11 12">
    <name type="scientific">Coccomyxa subellipsoidea</name>
    <dbReference type="NCBI Taxonomy" id="248742"/>
    <lineage>
        <taxon>Eukaryota</taxon>
        <taxon>Viridiplantae</taxon>
        <taxon>Chlorophyta</taxon>
        <taxon>core chlorophytes</taxon>
        <taxon>Trebouxiophyceae</taxon>
        <taxon>Trebouxiophyceae incertae sedis</taxon>
        <taxon>Coccomyxaceae</taxon>
        <taxon>Coccomyxa</taxon>
    </lineage>
</organism>
<evidence type="ECO:0000313" key="12">
    <source>
        <dbReference type="Proteomes" id="UP001491310"/>
    </source>
</evidence>
<feature type="compositionally biased region" description="Basic and acidic residues" evidence="10">
    <location>
        <begin position="1"/>
        <end position="17"/>
    </location>
</feature>
<keyword evidence="12" id="KW-1185">Reference proteome</keyword>
<dbReference type="InterPro" id="IPR001040">
    <property type="entry name" value="TIF_eIF_4E"/>
</dbReference>
<dbReference type="InterPro" id="IPR023398">
    <property type="entry name" value="TIF_eIF4e-like"/>
</dbReference>
<dbReference type="SUPFAM" id="SSF55418">
    <property type="entry name" value="eIF4e-like"/>
    <property type="match status" value="1"/>
</dbReference>
<evidence type="ECO:0000256" key="8">
    <source>
        <dbReference type="ARBA" id="ARBA00041713"/>
    </source>
</evidence>
<evidence type="ECO:0000313" key="11">
    <source>
        <dbReference type="EMBL" id="KAK9906785.1"/>
    </source>
</evidence>
<comment type="caution">
    <text evidence="11">The sequence shown here is derived from an EMBL/GenBank/DDBJ whole genome shotgun (WGS) entry which is preliminary data.</text>
</comment>
<gene>
    <name evidence="11" type="ORF">WJX75_007999</name>
</gene>
<feature type="region of interest" description="Disordered" evidence="10">
    <location>
        <begin position="1"/>
        <end position="32"/>
    </location>
</feature>
<dbReference type="PANTHER" id="PTHR11960:SF8">
    <property type="entry name" value="EUKARYOTIC TRANSLATION INITIATION FACTOR 4E1-RELATED"/>
    <property type="match status" value="1"/>
</dbReference>
<evidence type="ECO:0000256" key="6">
    <source>
        <dbReference type="ARBA" id="ARBA00030245"/>
    </source>
</evidence>
<keyword evidence="4 9" id="KW-0694">RNA-binding</keyword>
<protein>
    <recommendedName>
        <fullName evidence="7">eIF-4F 25 kDa subunit</fullName>
    </recommendedName>
    <alternativeName>
        <fullName evidence="8">eIF-4F p26 subunit</fullName>
    </alternativeName>
    <alternativeName>
        <fullName evidence="6">mRNA cap-binding protein</fullName>
    </alternativeName>
</protein>
<keyword evidence="2 9" id="KW-0396">Initiation factor</keyword>
<dbReference type="EMBL" id="JALJOT010000010">
    <property type="protein sequence ID" value="KAK9906785.1"/>
    <property type="molecule type" value="Genomic_DNA"/>
</dbReference>
<dbReference type="PANTHER" id="PTHR11960">
    <property type="entry name" value="EUKARYOTIC TRANSLATION INITIATION FACTOR 4E RELATED"/>
    <property type="match status" value="1"/>
</dbReference>
<sequence>MAEEDRKVAEPSTREEGELPQQERNGEPDFSKKHPLEYRWTLWFDNPKGSQKQTTWGQTLRAVYTFGTVEDFWCLYNNIKPPSWLSVGTDFHLFKEGVEPKWEDPTCEHGGKWTVLVPKSPNSKQVLDTYWLNALLACIGEQFTEGDEICGIVVNVRAKQDKLCVWTKTAANEAAQVSIGKQLKQILDLDTSATGRIGYLAHSDAKRDDRKAKDRYLV</sequence>
<proteinExistence type="inferred from homology"/>
<evidence type="ECO:0000256" key="1">
    <source>
        <dbReference type="ARBA" id="ARBA00009860"/>
    </source>
</evidence>
<dbReference type="Proteomes" id="UP001491310">
    <property type="component" value="Unassembled WGS sequence"/>
</dbReference>
<evidence type="ECO:0000256" key="3">
    <source>
        <dbReference type="ARBA" id="ARBA00022845"/>
    </source>
</evidence>
<keyword evidence="5 9" id="KW-0648">Protein biosynthesis</keyword>
<evidence type="ECO:0000256" key="7">
    <source>
        <dbReference type="ARBA" id="ARBA00032656"/>
    </source>
</evidence>
<dbReference type="Pfam" id="PF01652">
    <property type="entry name" value="IF4E"/>
    <property type="match status" value="1"/>
</dbReference>